<dbReference type="InterPro" id="IPR039418">
    <property type="entry name" value="LexA-like"/>
</dbReference>
<evidence type="ECO:0000313" key="3">
    <source>
        <dbReference type="EMBL" id="SDC92733.1"/>
    </source>
</evidence>
<dbReference type="PROSITE" id="PS50943">
    <property type="entry name" value="HTH_CROC1"/>
    <property type="match status" value="1"/>
</dbReference>
<keyword evidence="1" id="KW-0238">DNA-binding</keyword>
<dbReference type="Gene3D" id="1.10.260.40">
    <property type="entry name" value="lambda repressor-like DNA-binding domains"/>
    <property type="match status" value="1"/>
</dbReference>
<evidence type="ECO:0000259" key="2">
    <source>
        <dbReference type="PROSITE" id="PS50943"/>
    </source>
</evidence>
<accession>A0A1G6QKC2</accession>
<dbReference type="SMART" id="SM00530">
    <property type="entry name" value="HTH_XRE"/>
    <property type="match status" value="1"/>
</dbReference>
<dbReference type="Pfam" id="PF01381">
    <property type="entry name" value="HTH_3"/>
    <property type="match status" value="1"/>
</dbReference>
<dbReference type="EMBL" id="FMYP01000062">
    <property type="protein sequence ID" value="SDC92733.1"/>
    <property type="molecule type" value="Genomic_DNA"/>
</dbReference>
<dbReference type="InterPro" id="IPR036286">
    <property type="entry name" value="LexA/Signal_pep-like_sf"/>
</dbReference>
<dbReference type="PANTHER" id="PTHR46558:SF4">
    <property type="entry name" value="DNA-BIDING PHAGE PROTEIN"/>
    <property type="match status" value="1"/>
</dbReference>
<dbReference type="SUPFAM" id="SSF51306">
    <property type="entry name" value="LexA/Signal peptidase"/>
    <property type="match status" value="1"/>
</dbReference>
<dbReference type="Pfam" id="PF00717">
    <property type="entry name" value="Peptidase_S24"/>
    <property type="match status" value="1"/>
</dbReference>
<dbReference type="CDD" id="cd00093">
    <property type="entry name" value="HTH_XRE"/>
    <property type="match status" value="1"/>
</dbReference>
<dbReference type="SUPFAM" id="SSF47413">
    <property type="entry name" value="lambda repressor-like DNA-binding domains"/>
    <property type="match status" value="1"/>
</dbReference>
<dbReference type="CDD" id="cd06529">
    <property type="entry name" value="S24_LexA-like"/>
    <property type="match status" value="1"/>
</dbReference>
<dbReference type="STRING" id="1640674.SAMN05216323_106216"/>
<evidence type="ECO:0000313" key="4">
    <source>
        <dbReference type="Proteomes" id="UP000199452"/>
    </source>
</evidence>
<protein>
    <submittedName>
        <fullName evidence="3">Transcriptional regulator, contains XRE-family HTH domain</fullName>
    </submittedName>
</protein>
<dbReference type="InterPro" id="IPR015927">
    <property type="entry name" value="Peptidase_S24_S26A/B/C"/>
</dbReference>
<sequence>MFFSNNLKLLRKRRGKTQEDLATILGLKRPTLNNYENRVSQPTIDVLISSSNYFNVSIDTLVKVDLEKLPESQLRQLERGFDVYLKGSNLRVLTATVGNDNEENIELVPEKAKAGYMTGFADPEYISQLPVFRLPFLSKAKKYRTFQISGDSMLPVPDGAFVTGEFVQDWTTIRSGEAFLVLTLNDGVAFKVVENRLEESGTFRLVSLNTHYHPYEVNAADVKEMWRFVNYISSELPSGKVEREELLHALDILQRDMDFIKGKMG</sequence>
<dbReference type="Gene3D" id="2.10.109.10">
    <property type="entry name" value="Umud Fragment, subunit A"/>
    <property type="match status" value="1"/>
</dbReference>
<proteinExistence type="predicted"/>
<feature type="domain" description="HTH cro/C1-type" evidence="2">
    <location>
        <begin position="7"/>
        <end position="61"/>
    </location>
</feature>
<dbReference type="Proteomes" id="UP000199452">
    <property type="component" value="Unassembled WGS sequence"/>
</dbReference>
<dbReference type="OrthoDB" id="3831186at2"/>
<organism evidence="3 4">
    <name type="scientific">Williamwhitmania taraxaci</name>
    <dbReference type="NCBI Taxonomy" id="1640674"/>
    <lineage>
        <taxon>Bacteria</taxon>
        <taxon>Pseudomonadati</taxon>
        <taxon>Bacteroidota</taxon>
        <taxon>Bacteroidia</taxon>
        <taxon>Bacteroidales</taxon>
        <taxon>Williamwhitmaniaceae</taxon>
        <taxon>Williamwhitmania</taxon>
    </lineage>
</organism>
<name>A0A1G6QKC2_9BACT</name>
<reference evidence="3 4" key="1">
    <citation type="submission" date="2016-09" db="EMBL/GenBank/DDBJ databases">
        <authorList>
            <person name="Capua I."/>
            <person name="De Benedictis P."/>
            <person name="Joannis T."/>
            <person name="Lombin L.H."/>
            <person name="Cattoli G."/>
        </authorList>
    </citation>
    <scope>NUCLEOTIDE SEQUENCE [LARGE SCALE GENOMIC DNA]</scope>
    <source>
        <strain evidence="3 4">A7P-90m</strain>
    </source>
</reference>
<gene>
    <name evidence="3" type="ORF">SAMN05216323_106216</name>
</gene>
<evidence type="ECO:0000256" key="1">
    <source>
        <dbReference type="ARBA" id="ARBA00023125"/>
    </source>
</evidence>
<dbReference type="GO" id="GO:0003677">
    <property type="term" value="F:DNA binding"/>
    <property type="evidence" value="ECO:0007669"/>
    <property type="project" value="UniProtKB-KW"/>
</dbReference>
<dbReference type="InterPro" id="IPR001387">
    <property type="entry name" value="Cro/C1-type_HTH"/>
</dbReference>
<keyword evidence="4" id="KW-1185">Reference proteome</keyword>
<dbReference type="AlphaFoldDB" id="A0A1G6QKC2"/>
<dbReference type="InterPro" id="IPR010982">
    <property type="entry name" value="Lambda_DNA-bd_dom_sf"/>
</dbReference>
<dbReference type="PANTHER" id="PTHR46558">
    <property type="entry name" value="TRACRIPTIONAL REGULATORY PROTEIN-RELATED-RELATED"/>
    <property type="match status" value="1"/>
</dbReference>